<evidence type="ECO:0000313" key="1">
    <source>
        <dbReference type="EMBL" id="GKU90842.1"/>
    </source>
</evidence>
<keyword evidence="2" id="KW-1185">Reference proteome</keyword>
<dbReference type="Proteomes" id="UP001054252">
    <property type="component" value="Unassembled WGS sequence"/>
</dbReference>
<name>A0AAV5HYS0_9ROSI</name>
<organism evidence="1 2">
    <name type="scientific">Rubroshorea leprosula</name>
    <dbReference type="NCBI Taxonomy" id="152421"/>
    <lineage>
        <taxon>Eukaryota</taxon>
        <taxon>Viridiplantae</taxon>
        <taxon>Streptophyta</taxon>
        <taxon>Embryophyta</taxon>
        <taxon>Tracheophyta</taxon>
        <taxon>Spermatophyta</taxon>
        <taxon>Magnoliopsida</taxon>
        <taxon>eudicotyledons</taxon>
        <taxon>Gunneridae</taxon>
        <taxon>Pentapetalae</taxon>
        <taxon>rosids</taxon>
        <taxon>malvids</taxon>
        <taxon>Malvales</taxon>
        <taxon>Dipterocarpaceae</taxon>
        <taxon>Rubroshorea</taxon>
    </lineage>
</organism>
<accession>A0AAV5HYS0</accession>
<protein>
    <submittedName>
        <fullName evidence="1">Uncharacterized protein</fullName>
    </submittedName>
</protein>
<sequence length="40" mass="4710">MICVYQTEMFDNQIKGKEDHRYSQCLPCLNAITRNTNMVT</sequence>
<evidence type="ECO:0000313" key="2">
    <source>
        <dbReference type="Proteomes" id="UP001054252"/>
    </source>
</evidence>
<reference evidence="1 2" key="1">
    <citation type="journal article" date="2021" name="Commun. Biol.">
        <title>The genome of Shorea leprosula (Dipterocarpaceae) highlights the ecological relevance of drought in aseasonal tropical rainforests.</title>
        <authorList>
            <person name="Ng K.K.S."/>
            <person name="Kobayashi M.J."/>
            <person name="Fawcett J.A."/>
            <person name="Hatakeyama M."/>
            <person name="Paape T."/>
            <person name="Ng C.H."/>
            <person name="Ang C.C."/>
            <person name="Tnah L.H."/>
            <person name="Lee C.T."/>
            <person name="Nishiyama T."/>
            <person name="Sese J."/>
            <person name="O'Brien M.J."/>
            <person name="Copetti D."/>
            <person name="Mohd Noor M.I."/>
            <person name="Ong R.C."/>
            <person name="Putra M."/>
            <person name="Sireger I.Z."/>
            <person name="Indrioko S."/>
            <person name="Kosugi Y."/>
            <person name="Izuno A."/>
            <person name="Isagi Y."/>
            <person name="Lee S.L."/>
            <person name="Shimizu K.K."/>
        </authorList>
    </citation>
    <scope>NUCLEOTIDE SEQUENCE [LARGE SCALE GENOMIC DNA]</scope>
    <source>
        <strain evidence="1">214</strain>
    </source>
</reference>
<proteinExistence type="predicted"/>
<dbReference type="EMBL" id="BPVZ01000004">
    <property type="protein sequence ID" value="GKU90842.1"/>
    <property type="molecule type" value="Genomic_DNA"/>
</dbReference>
<gene>
    <name evidence="1" type="ORF">SLEP1_g4786</name>
</gene>
<dbReference type="AlphaFoldDB" id="A0AAV5HYS0"/>
<comment type="caution">
    <text evidence="1">The sequence shown here is derived from an EMBL/GenBank/DDBJ whole genome shotgun (WGS) entry which is preliminary data.</text>
</comment>